<organism evidence="1 2">
    <name type="scientific">Gonium pectorale</name>
    <name type="common">Green alga</name>
    <dbReference type="NCBI Taxonomy" id="33097"/>
    <lineage>
        <taxon>Eukaryota</taxon>
        <taxon>Viridiplantae</taxon>
        <taxon>Chlorophyta</taxon>
        <taxon>core chlorophytes</taxon>
        <taxon>Chlorophyceae</taxon>
        <taxon>CS clade</taxon>
        <taxon>Chlamydomonadales</taxon>
        <taxon>Volvocaceae</taxon>
        <taxon>Gonium</taxon>
    </lineage>
</organism>
<evidence type="ECO:0008006" key="3">
    <source>
        <dbReference type="Google" id="ProtNLM"/>
    </source>
</evidence>
<name>A0A150H293_GONPE</name>
<gene>
    <name evidence="1" type="ORF">GPECTOR_2g964</name>
</gene>
<reference evidence="2" key="1">
    <citation type="journal article" date="2016" name="Nat. Commun.">
        <title>The Gonium pectorale genome demonstrates co-option of cell cycle regulation during the evolution of multicellularity.</title>
        <authorList>
            <person name="Hanschen E.R."/>
            <person name="Marriage T.N."/>
            <person name="Ferris P.J."/>
            <person name="Hamaji T."/>
            <person name="Toyoda A."/>
            <person name="Fujiyama A."/>
            <person name="Neme R."/>
            <person name="Noguchi H."/>
            <person name="Minakuchi Y."/>
            <person name="Suzuki M."/>
            <person name="Kawai-Toyooka H."/>
            <person name="Smith D.R."/>
            <person name="Sparks H."/>
            <person name="Anderson J."/>
            <person name="Bakaric R."/>
            <person name="Luria V."/>
            <person name="Karger A."/>
            <person name="Kirschner M.W."/>
            <person name="Durand P.M."/>
            <person name="Michod R.E."/>
            <person name="Nozaki H."/>
            <person name="Olson B.J."/>
        </authorList>
    </citation>
    <scope>NUCLEOTIDE SEQUENCE [LARGE SCALE GENOMIC DNA]</scope>
    <source>
        <strain evidence="2">NIES-2863</strain>
    </source>
</reference>
<proteinExistence type="predicted"/>
<evidence type="ECO:0000313" key="2">
    <source>
        <dbReference type="Proteomes" id="UP000075714"/>
    </source>
</evidence>
<keyword evidence="2" id="KW-1185">Reference proteome</keyword>
<dbReference type="EMBL" id="LSYV01000003">
    <property type="protein sequence ID" value="KXZ56082.1"/>
    <property type="molecule type" value="Genomic_DNA"/>
</dbReference>
<protein>
    <recommendedName>
        <fullName evidence="3">Pherophorin domain-containing protein</fullName>
    </recommendedName>
</protein>
<dbReference type="OrthoDB" id="552437at2759"/>
<sequence>MLVSAPLSSASSRRLLQGTCDLNCSLLEACVTATCSPGSDAGSKIVTVDVSGCKNDYLSWVCCASASCTPRACNSSSITGGQFSGTTCNEVYTVSYVVPLSFVLMPLQLHDGRLVGNRACPNGTGGYGPGQCCGGSGGGCGATPNPSATVAQPAVAFSAPAAISASAAFPASLTRAALTFAAQPEPAGALNASTTPYTGTSVPGYVPGQSASSVSFSWQSITTVSGNEKWGGFFAVPSPPPPGAGAPPATYTTLVPIPASNAPLFICAGCADNDRSKGYYFAGAALSVTTYNSSYAVASCSVAINPPAGATYAANVLHLYASYQPLTTSAPGLWAPAPAISVVGGGGGGLPISGPASFTASLPVPGGTRPEVGATVYLACHIDAIRCV</sequence>
<accession>A0A150H293</accession>
<dbReference type="AlphaFoldDB" id="A0A150H293"/>
<comment type="caution">
    <text evidence="1">The sequence shown here is derived from an EMBL/GenBank/DDBJ whole genome shotgun (WGS) entry which is preliminary data.</text>
</comment>
<dbReference type="Proteomes" id="UP000075714">
    <property type="component" value="Unassembled WGS sequence"/>
</dbReference>
<evidence type="ECO:0000313" key="1">
    <source>
        <dbReference type="EMBL" id="KXZ56082.1"/>
    </source>
</evidence>